<accession>A0AAD7NY71</accession>
<keyword evidence="4 5" id="KW-0472">Membrane</keyword>
<dbReference type="PANTHER" id="PTHR23502:SF188">
    <property type="entry name" value="MAJOR FACILITATOR SUPERFAMILY (MFS) PROFILE DOMAIN-CONTAINING PROTEIN"/>
    <property type="match status" value="1"/>
</dbReference>
<evidence type="ECO:0008006" key="8">
    <source>
        <dbReference type="Google" id="ProtNLM"/>
    </source>
</evidence>
<evidence type="ECO:0000313" key="6">
    <source>
        <dbReference type="EMBL" id="KAJ7780016.1"/>
    </source>
</evidence>
<dbReference type="GO" id="GO:0022857">
    <property type="term" value="F:transmembrane transporter activity"/>
    <property type="evidence" value="ECO:0007669"/>
    <property type="project" value="InterPro"/>
</dbReference>
<feature type="transmembrane region" description="Helical" evidence="5">
    <location>
        <begin position="225"/>
        <end position="246"/>
    </location>
</feature>
<dbReference type="EMBL" id="JARKIB010000005">
    <property type="protein sequence ID" value="KAJ7780016.1"/>
    <property type="molecule type" value="Genomic_DNA"/>
</dbReference>
<feature type="transmembrane region" description="Helical" evidence="5">
    <location>
        <begin position="328"/>
        <end position="350"/>
    </location>
</feature>
<comment type="subcellular location">
    <subcellularLocation>
        <location evidence="1">Membrane</location>
        <topology evidence="1">Multi-pass membrane protein</topology>
    </subcellularLocation>
</comment>
<evidence type="ECO:0000256" key="5">
    <source>
        <dbReference type="SAM" id="Phobius"/>
    </source>
</evidence>
<comment type="caution">
    <text evidence="6">The sequence shown here is derived from an EMBL/GenBank/DDBJ whole genome shotgun (WGS) entry which is preliminary data.</text>
</comment>
<evidence type="ECO:0000256" key="3">
    <source>
        <dbReference type="ARBA" id="ARBA00022989"/>
    </source>
</evidence>
<evidence type="ECO:0000313" key="7">
    <source>
        <dbReference type="Proteomes" id="UP001215598"/>
    </source>
</evidence>
<dbReference type="PANTHER" id="PTHR23502">
    <property type="entry name" value="MAJOR FACILITATOR SUPERFAMILY"/>
    <property type="match status" value="1"/>
</dbReference>
<keyword evidence="3 5" id="KW-1133">Transmembrane helix</keyword>
<sequence length="360" mass="39512">MQSYLQNRRIAQQVRRDRDGERTPQDEKQIWVVADDDDPFNPLNWPLLSRAKSVAVLSLLIFAQAWAGAADSVANTAASQEFGVSKVAQNLTTAMYLFGIACGSLFVGPISEPAWITLIISAFAFLVALLFLPETYLPVLLDWKARHLRQATGSDRYVSHHAASESFTQRLKTKLALPATFFTTEPVIAVLGGYLILLYALLFSFLSGFDYVFKNTYDLSTGLEGACFGAIAAGATAFTLLAPGLYSWARHRTAHVRGSDVLPEFRLWPAMLTGPLLPLSLFWLGWTASPAVTRIWSALGACFLFGVCFIAIYVSAYEYIIDSYAEHAAIALASITIVRYFIAGGIVMAARPMYEGIGVH</sequence>
<dbReference type="GO" id="GO:0005886">
    <property type="term" value="C:plasma membrane"/>
    <property type="evidence" value="ECO:0007669"/>
    <property type="project" value="TreeGrafter"/>
</dbReference>
<proteinExistence type="predicted"/>
<dbReference type="InterPro" id="IPR011701">
    <property type="entry name" value="MFS"/>
</dbReference>
<dbReference type="AlphaFoldDB" id="A0AAD7NY71"/>
<feature type="transmembrane region" description="Helical" evidence="5">
    <location>
        <begin position="87"/>
        <end position="107"/>
    </location>
</feature>
<feature type="transmembrane region" description="Helical" evidence="5">
    <location>
        <begin position="266"/>
        <end position="284"/>
    </location>
</feature>
<feature type="transmembrane region" description="Helical" evidence="5">
    <location>
        <begin position="296"/>
        <end position="316"/>
    </location>
</feature>
<keyword evidence="7" id="KW-1185">Reference proteome</keyword>
<protein>
    <recommendedName>
        <fullName evidence="8">MFS general substrate transporter</fullName>
    </recommendedName>
</protein>
<evidence type="ECO:0000256" key="1">
    <source>
        <dbReference type="ARBA" id="ARBA00004141"/>
    </source>
</evidence>
<dbReference type="SUPFAM" id="SSF103473">
    <property type="entry name" value="MFS general substrate transporter"/>
    <property type="match status" value="1"/>
</dbReference>
<dbReference type="Proteomes" id="UP001215598">
    <property type="component" value="Unassembled WGS sequence"/>
</dbReference>
<name>A0AAD7NY71_9AGAR</name>
<dbReference type="InterPro" id="IPR036259">
    <property type="entry name" value="MFS_trans_sf"/>
</dbReference>
<gene>
    <name evidence="6" type="ORF">B0H16DRAFT_1711243</name>
</gene>
<organism evidence="6 7">
    <name type="scientific">Mycena metata</name>
    <dbReference type="NCBI Taxonomy" id="1033252"/>
    <lineage>
        <taxon>Eukaryota</taxon>
        <taxon>Fungi</taxon>
        <taxon>Dikarya</taxon>
        <taxon>Basidiomycota</taxon>
        <taxon>Agaricomycotina</taxon>
        <taxon>Agaricomycetes</taxon>
        <taxon>Agaricomycetidae</taxon>
        <taxon>Agaricales</taxon>
        <taxon>Marasmiineae</taxon>
        <taxon>Mycenaceae</taxon>
        <taxon>Mycena</taxon>
    </lineage>
</organism>
<feature type="transmembrane region" description="Helical" evidence="5">
    <location>
        <begin position="187"/>
        <end position="213"/>
    </location>
</feature>
<reference evidence="6" key="1">
    <citation type="submission" date="2023-03" db="EMBL/GenBank/DDBJ databases">
        <title>Massive genome expansion in bonnet fungi (Mycena s.s.) driven by repeated elements and novel gene families across ecological guilds.</title>
        <authorList>
            <consortium name="Lawrence Berkeley National Laboratory"/>
            <person name="Harder C.B."/>
            <person name="Miyauchi S."/>
            <person name="Viragh M."/>
            <person name="Kuo A."/>
            <person name="Thoen E."/>
            <person name="Andreopoulos B."/>
            <person name="Lu D."/>
            <person name="Skrede I."/>
            <person name="Drula E."/>
            <person name="Henrissat B."/>
            <person name="Morin E."/>
            <person name="Kohler A."/>
            <person name="Barry K."/>
            <person name="LaButti K."/>
            <person name="Morin E."/>
            <person name="Salamov A."/>
            <person name="Lipzen A."/>
            <person name="Mereny Z."/>
            <person name="Hegedus B."/>
            <person name="Baldrian P."/>
            <person name="Stursova M."/>
            <person name="Weitz H."/>
            <person name="Taylor A."/>
            <person name="Grigoriev I.V."/>
            <person name="Nagy L.G."/>
            <person name="Martin F."/>
            <person name="Kauserud H."/>
        </authorList>
    </citation>
    <scope>NUCLEOTIDE SEQUENCE</scope>
    <source>
        <strain evidence="6">CBHHK182m</strain>
    </source>
</reference>
<keyword evidence="2 5" id="KW-0812">Transmembrane</keyword>
<dbReference type="Gene3D" id="1.20.1250.20">
    <property type="entry name" value="MFS general substrate transporter like domains"/>
    <property type="match status" value="1"/>
</dbReference>
<feature type="transmembrane region" description="Helical" evidence="5">
    <location>
        <begin position="47"/>
        <end position="67"/>
    </location>
</feature>
<evidence type="ECO:0000256" key="2">
    <source>
        <dbReference type="ARBA" id="ARBA00022692"/>
    </source>
</evidence>
<dbReference type="Pfam" id="PF07690">
    <property type="entry name" value="MFS_1"/>
    <property type="match status" value="1"/>
</dbReference>
<evidence type="ECO:0000256" key="4">
    <source>
        <dbReference type="ARBA" id="ARBA00023136"/>
    </source>
</evidence>
<feature type="transmembrane region" description="Helical" evidence="5">
    <location>
        <begin position="114"/>
        <end position="132"/>
    </location>
</feature>